<evidence type="ECO:0000313" key="2">
    <source>
        <dbReference type="EMBL" id="GAJ03870.1"/>
    </source>
</evidence>
<dbReference type="SUPFAM" id="SSF52540">
    <property type="entry name" value="P-loop containing nucleoside triphosphate hydrolases"/>
    <property type="match status" value="1"/>
</dbReference>
<evidence type="ECO:0000259" key="1">
    <source>
        <dbReference type="Pfam" id="PF00005"/>
    </source>
</evidence>
<dbReference type="Gene3D" id="3.40.50.300">
    <property type="entry name" value="P-loop containing nucleotide triphosphate hydrolases"/>
    <property type="match status" value="1"/>
</dbReference>
<dbReference type="InterPro" id="IPR003439">
    <property type="entry name" value="ABC_transporter-like_ATP-bd"/>
</dbReference>
<dbReference type="GO" id="GO:0016887">
    <property type="term" value="F:ATP hydrolysis activity"/>
    <property type="evidence" value="ECO:0007669"/>
    <property type="project" value="InterPro"/>
</dbReference>
<dbReference type="AlphaFoldDB" id="X1VCG5"/>
<proteinExistence type="predicted"/>
<organism evidence="2">
    <name type="scientific">marine sediment metagenome</name>
    <dbReference type="NCBI Taxonomy" id="412755"/>
    <lineage>
        <taxon>unclassified sequences</taxon>
        <taxon>metagenomes</taxon>
        <taxon>ecological metagenomes</taxon>
    </lineage>
</organism>
<dbReference type="InterPro" id="IPR027417">
    <property type="entry name" value="P-loop_NTPase"/>
</dbReference>
<protein>
    <recommendedName>
        <fullName evidence="1">ABC transporter domain-containing protein</fullName>
    </recommendedName>
</protein>
<dbReference type="Pfam" id="PF00005">
    <property type="entry name" value="ABC_tran"/>
    <property type="match status" value="1"/>
</dbReference>
<accession>X1VCG5</accession>
<feature type="non-terminal residue" evidence="2">
    <location>
        <position position="43"/>
    </location>
</feature>
<dbReference type="EMBL" id="BARW01034172">
    <property type="protein sequence ID" value="GAJ03870.1"/>
    <property type="molecule type" value="Genomic_DNA"/>
</dbReference>
<name>X1VCG5_9ZZZZ</name>
<feature type="domain" description="ABC transporter" evidence="1">
    <location>
        <begin position="19"/>
        <end position="43"/>
    </location>
</feature>
<dbReference type="GO" id="GO:0005524">
    <property type="term" value="F:ATP binding"/>
    <property type="evidence" value="ECO:0007669"/>
    <property type="project" value="InterPro"/>
</dbReference>
<gene>
    <name evidence="2" type="ORF">S12H4_53633</name>
</gene>
<comment type="caution">
    <text evidence="2">The sequence shown here is derived from an EMBL/GenBank/DDBJ whole genome shotgun (WGS) entry which is preliminary data.</text>
</comment>
<reference evidence="2" key="1">
    <citation type="journal article" date="2014" name="Front. Microbiol.">
        <title>High frequency of phylogenetically diverse reductive dehalogenase-homologous genes in deep subseafloor sedimentary metagenomes.</title>
        <authorList>
            <person name="Kawai M."/>
            <person name="Futagami T."/>
            <person name="Toyoda A."/>
            <person name="Takaki Y."/>
            <person name="Nishi S."/>
            <person name="Hori S."/>
            <person name="Arai W."/>
            <person name="Tsubouchi T."/>
            <person name="Morono Y."/>
            <person name="Uchiyama I."/>
            <person name="Ito T."/>
            <person name="Fujiyama A."/>
            <person name="Inagaki F."/>
            <person name="Takami H."/>
        </authorList>
    </citation>
    <scope>NUCLEOTIDE SEQUENCE</scope>
    <source>
        <strain evidence="2">Expedition CK06-06</strain>
    </source>
</reference>
<sequence>MTSLQISQVYFSYLDGLVLHDINLSVRTGEMVGLLGPNGSGKT</sequence>